<dbReference type="KEGG" id="hni:W911_01745"/>
<evidence type="ECO:0000259" key="1">
    <source>
        <dbReference type="Pfam" id="PF01593"/>
    </source>
</evidence>
<evidence type="ECO:0000313" key="3">
    <source>
        <dbReference type="Proteomes" id="UP000018542"/>
    </source>
</evidence>
<dbReference type="PANTHER" id="PTHR16128">
    <property type="entry name" value="FAD/NAD(P)-BINDING OXIDOREDUCTASE FAMILY PROTEIN"/>
    <property type="match status" value="1"/>
</dbReference>
<keyword evidence="3" id="KW-1185">Reference proteome</keyword>
<dbReference type="PRINTS" id="PR00419">
    <property type="entry name" value="ADXRDTASE"/>
</dbReference>
<dbReference type="SUPFAM" id="SSF51905">
    <property type="entry name" value="FAD/NAD(P)-binding domain"/>
    <property type="match status" value="1"/>
</dbReference>
<sequence>MTHKVAVIGAGLAGLSCASYLRRAGCFVDVFEQERGIGGRVATARVGMVPFDSGAQYLTARSDVFRNYINELVSSGYAARWDPKVSSGETKGIQLHTWYVGTPGMSSIVRPLAESVRVHTSRKVHTLSQTDKGWTIWFDDQTNVGPFAAVAVAIPAPAARLLLGRIEGMVEALSRVRMQPTWSVMVRLDRQTLPEQDVYSDMSEVLRWIARNSSKPGRKPQGEMIVIHASPAWSRETEDADPEAVAEELWGEVTRQLGLPAVAPQQMLAHLWRHGLVEQSLGDTFIYSTHYKVGTAGDWCLGRLAEHAYESGQGLGRAIVNSL</sequence>
<dbReference type="GO" id="GO:0016491">
    <property type="term" value="F:oxidoreductase activity"/>
    <property type="evidence" value="ECO:0007669"/>
    <property type="project" value="InterPro"/>
</dbReference>
<dbReference type="AlphaFoldDB" id="V5SBQ7"/>
<dbReference type="HOGENOM" id="CLU_036034_0_0_5"/>
<dbReference type="PATRIC" id="fig|1029756.8.peg.370"/>
<organism evidence="2 3">
    <name type="scientific">Hyphomicrobium nitrativorans NL23</name>
    <dbReference type="NCBI Taxonomy" id="1029756"/>
    <lineage>
        <taxon>Bacteria</taxon>
        <taxon>Pseudomonadati</taxon>
        <taxon>Pseudomonadota</taxon>
        <taxon>Alphaproteobacteria</taxon>
        <taxon>Hyphomicrobiales</taxon>
        <taxon>Hyphomicrobiaceae</taxon>
        <taxon>Hyphomicrobium</taxon>
    </lineage>
</organism>
<dbReference type="OrthoDB" id="5792777at2"/>
<feature type="domain" description="Amine oxidase" evidence="1">
    <location>
        <begin position="100"/>
        <end position="273"/>
    </location>
</feature>
<name>V5SBQ7_9HYPH</name>
<dbReference type="Pfam" id="PF01593">
    <property type="entry name" value="Amino_oxidase"/>
    <property type="match status" value="1"/>
</dbReference>
<dbReference type="InterPro" id="IPR036188">
    <property type="entry name" value="FAD/NAD-bd_sf"/>
</dbReference>
<dbReference type="Pfam" id="PF13450">
    <property type="entry name" value="NAD_binding_8"/>
    <property type="match status" value="1"/>
</dbReference>
<dbReference type="InterPro" id="IPR002937">
    <property type="entry name" value="Amino_oxidase"/>
</dbReference>
<dbReference type="RefSeq" id="WP_023785781.1">
    <property type="nucleotide sequence ID" value="NC_022997.1"/>
</dbReference>
<protein>
    <submittedName>
        <fullName evidence="2">FAD-dependent oxidoreductase</fullName>
    </submittedName>
</protein>
<dbReference type="EMBL" id="CP006912">
    <property type="protein sequence ID" value="AHB47404.1"/>
    <property type="molecule type" value="Genomic_DNA"/>
</dbReference>
<dbReference type="PROSITE" id="PS51257">
    <property type="entry name" value="PROKAR_LIPOPROTEIN"/>
    <property type="match status" value="1"/>
</dbReference>
<dbReference type="STRING" id="1029756.W911_01745"/>
<proteinExistence type="predicted"/>
<dbReference type="Gene3D" id="3.90.660.10">
    <property type="match status" value="1"/>
</dbReference>
<dbReference type="Gene3D" id="3.50.50.60">
    <property type="entry name" value="FAD/NAD(P)-binding domain"/>
    <property type="match status" value="1"/>
</dbReference>
<gene>
    <name evidence="2" type="ORF">W911_01745</name>
</gene>
<evidence type="ECO:0000313" key="2">
    <source>
        <dbReference type="EMBL" id="AHB47404.1"/>
    </source>
</evidence>
<reference evidence="2 3" key="1">
    <citation type="journal article" date="2014" name="Genome Announc.">
        <title>Complete Genome Sequence of Hyphomicrobium nitrativorans Strain NL23, a Denitrifying Bacterium Isolated from Biofilm of a Methanol-Fed Denitrification System Treating Seawater at the Montreal Biodome.</title>
        <authorList>
            <person name="Martineau C."/>
            <person name="Villeneuve C."/>
            <person name="Mauffrey F."/>
            <person name="Villemur R."/>
        </authorList>
    </citation>
    <scope>NUCLEOTIDE SEQUENCE [LARGE SCALE GENOMIC DNA]</scope>
    <source>
        <strain evidence="2">NL23</strain>
    </source>
</reference>
<dbReference type="Proteomes" id="UP000018542">
    <property type="component" value="Chromosome"/>
</dbReference>
<dbReference type="PANTHER" id="PTHR16128:SF5">
    <property type="entry name" value="FAD_NAD(P)-BINDING OXIDOREDUCTASE FAMILY PROTEIN"/>
    <property type="match status" value="1"/>
</dbReference>
<accession>V5SBQ7</accession>